<feature type="repeat" description="TPR" evidence="1">
    <location>
        <begin position="164"/>
        <end position="197"/>
    </location>
</feature>
<evidence type="ECO:0000256" key="2">
    <source>
        <dbReference type="SAM" id="Phobius"/>
    </source>
</evidence>
<comment type="caution">
    <text evidence="3">The sequence shown here is derived from an EMBL/GenBank/DDBJ whole genome shotgun (WGS) entry which is preliminary data.</text>
</comment>
<dbReference type="eggNOG" id="COG4235">
    <property type="taxonomic scope" value="Bacteria"/>
</dbReference>
<dbReference type="InterPro" id="IPR019734">
    <property type="entry name" value="TPR_rpt"/>
</dbReference>
<evidence type="ECO:0000256" key="1">
    <source>
        <dbReference type="PROSITE-ProRule" id="PRU00339"/>
    </source>
</evidence>
<organism evidence="3 4">
    <name type="scientific">Sphingomonas parapaucimobilis NBRC 15100</name>
    <dbReference type="NCBI Taxonomy" id="1219049"/>
    <lineage>
        <taxon>Bacteria</taxon>
        <taxon>Pseudomonadati</taxon>
        <taxon>Pseudomonadota</taxon>
        <taxon>Alphaproteobacteria</taxon>
        <taxon>Sphingomonadales</taxon>
        <taxon>Sphingomonadaceae</taxon>
        <taxon>Sphingomonas</taxon>
    </lineage>
</organism>
<dbReference type="RefSeq" id="WP_052811403.1">
    <property type="nucleotide sequence ID" value="NZ_BBPI01000026.1"/>
</dbReference>
<protein>
    <submittedName>
        <fullName evidence="3">Uncharacterized protein</fullName>
    </submittedName>
</protein>
<reference evidence="3 4" key="1">
    <citation type="submission" date="2014-11" db="EMBL/GenBank/DDBJ databases">
        <title>Whole genome shotgun sequence of Sphingomonas parapaucimobilis NBRC 15100.</title>
        <authorList>
            <person name="Katano-Makiyama Y."/>
            <person name="Hosoyama A."/>
            <person name="Hashimoto M."/>
            <person name="Hosoyama Y."/>
            <person name="Noguchi M."/>
            <person name="Numata M."/>
            <person name="Tsuchikane K."/>
            <person name="Hirakata S."/>
            <person name="Uohara A."/>
            <person name="Shimodaira J."/>
            <person name="Ohji S."/>
            <person name="Ichikawa N."/>
            <person name="Kimura A."/>
            <person name="Yamazoe A."/>
            <person name="Fujita N."/>
        </authorList>
    </citation>
    <scope>NUCLEOTIDE SEQUENCE [LARGE SCALE GENOMIC DNA]</scope>
    <source>
        <strain evidence="3 4">NBRC 15100</strain>
    </source>
</reference>
<dbReference type="OrthoDB" id="7390129at2"/>
<evidence type="ECO:0000313" key="3">
    <source>
        <dbReference type="EMBL" id="GAM00264.1"/>
    </source>
</evidence>
<evidence type="ECO:0000313" key="4">
    <source>
        <dbReference type="Proteomes" id="UP000032305"/>
    </source>
</evidence>
<keyword evidence="2" id="KW-1133">Transmembrane helix</keyword>
<name>A0A0A1W5U4_9SPHN</name>
<keyword evidence="4" id="KW-1185">Reference proteome</keyword>
<accession>A0A0A1W5U4</accession>
<dbReference type="InterPro" id="IPR011990">
    <property type="entry name" value="TPR-like_helical_dom_sf"/>
</dbReference>
<keyword evidence="2" id="KW-0812">Transmembrane</keyword>
<keyword evidence="1" id="KW-0802">TPR repeat</keyword>
<dbReference type="Proteomes" id="UP000032305">
    <property type="component" value="Unassembled WGS sequence"/>
</dbReference>
<gene>
    <name evidence="3" type="ORF">SP5_026_00120</name>
</gene>
<dbReference type="PROSITE" id="PS50005">
    <property type="entry name" value="TPR"/>
    <property type="match status" value="1"/>
</dbReference>
<feature type="transmembrane region" description="Helical" evidence="2">
    <location>
        <begin position="38"/>
        <end position="55"/>
    </location>
</feature>
<keyword evidence="2" id="KW-0472">Membrane</keyword>
<dbReference type="Gene3D" id="1.25.40.10">
    <property type="entry name" value="Tetratricopeptide repeat domain"/>
    <property type="match status" value="1"/>
</dbReference>
<feature type="transmembrane region" description="Helical" evidence="2">
    <location>
        <begin position="12"/>
        <end position="32"/>
    </location>
</feature>
<dbReference type="AlphaFoldDB" id="A0A0A1W5U4"/>
<dbReference type="EMBL" id="BBPI01000026">
    <property type="protein sequence ID" value="GAM00264.1"/>
    <property type="molecule type" value="Genomic_DNA"/>
</dbReference>
<dbReference type="SUPFAM" id="SSF48452">
    <property type="entry name" value="TPR-like"/>
    <property type="match status" value="1"/>
</dbReference>
<sequence>MDRAVQLSEAALMGWLILLLIAVGASGAALWLRFPRPLWTMLGAALALGGVGYAWQGRPTLGASAPAPRPDALLDNDAISELRGQLIGRYGGEAAMFTAADALSRSGNKRTAVQIMLGAVGGDRTSVPYWTELGNVLFAHDGYQMSPAARFAFRRARTLGPGDPTPFFFEGLAWMRAGDFRKARVFWNRALELSPADAAYRPAIEQRVMLLDQAIRMMGE</sequence>
<proteinExistence type="predicted"/>